<evidence type="ECO:0000313" key="7">
    <source>
        <dbReference type="EMBL" id="TRB03874.1"/>
    </source>
</evidence>
<keyword evidence="2" id="KW-0813">Transport</keyword>
<evidence type="ECO:0000256" key="1">
    <source>
        <dbReference type="ARBA" id="ARBA00010062"/>
    </source>
</evidence>
<dbReference type="InterPro" id="IPR000709">
    <property type="entry name" value="Leu_Ile_Val-bd"/>
</dbReference>
<dbReference type="GO" id="GO:0006865">
    <property type="term" value="P:amino acid transport"/>
    <property type="evidence" value="ECO:0007669"/>
    <property type="project" value="UniProtKB-KW"/>
</dbReference>
<keyword evidence="4" id="KW-0029">Amino-acid transport</keyword>
<protein>
    <submittedName>
        <fullName evidence="7">Branched-chain amino acid ABC transporter substrate-binding protein</fullName>
    </submittedName>
</protein>
<dbReference type="CDD" id="cd06342">
    <property type="entry name" value="PBP1_ABC_LIVBP-like"/>
    <property type="match status" value="1"/>
</dbReference>
<evidence type="ECO:0000256" key="4">
    <source>
        <dbReference type="ARBA" id="ARBA00022970"/>
    </source>
</evidence>
<gene>
    <name evidence="7" type="ORF">EXN61_20345</name>
</gene>
<evidence type="ECO:0000256" key="2">
    <source>
        <dbReference type="ARBA" id="ARBA00022448"/>
    </source>
</evidence>
<evidence type="ECO:0000256" key="5">
    <source>
        <dbReference type="SAM" id="SignalP"/>
    </source>
</evidence>
<dbReference type="Gene3D" id="3.40.50.2300">
    <property type="match status" value="2"/>
</dbReference>
<dbReference type="EMBL" id="SGOE01000007">
    <property type="protein sequence ID" value="TRB03874.1"/>
    <property type="molecule type" value="Genomic_DNA"/>
</dbReference>
<evidence type="ECO:0000256" key="3">
    <source>
        <dbReference type="ARBA" id="ARBA00022729"/>
    </source>
</evidence>
<comment type="caution">
    <text evidence="7">The sequence shown here is derived from an EMBL/GenBank/DDBJ whole genome shotgun (WGS) entry which is preliminary data.</text>
</comment>
<dbReference type="Proteomes" id="UP000317023">
    <property type="component" value="Unassembled WGS sequence"/>
</dbReference>
<dbReference type="InterPro" id="IPR028082">
    <property type="entry name" value="Peripla_BP_I"/>
</dbReference>
<keyword evidence="3 5" id="KW-0732">Signal</keyword>
<dbReference type="PANTHER" id="PTHR47151">
    <property type="entry name" value="LEU/ILE/VAL-BINDING ABC TRANSPORTER SUBUNIT"/>
    <property type="match status" value="1"/>
</dbReference>
<dbReference type="AlphaFoldDB" id="A0A546XT12"/>
<accession>A0A546XT12</accession>
<dbReference type="PRINTS" id="PR00337">
    <property type="entry name" value="LEUILEVALBP"/>
</dbReference>
<dbReference type="InterPro" id="IPR028081">
    <property type="entry name" value="Leu-bd"/>
</dbReference>
<feature type="domain" description="Leucine-binding protein" evidence="6">
    <location>
        <begin position="23"/>
        <end position="358"/>
    </location>
</feature>
<reference evidence="7 8" key="1">
    <citation type="journal article" date="2019" name="Appl. Microbiol. Biotechnol.">
        <title>Differential efficiency of wild type rhizogenic strains for rol gene transformation of plants.</title>
        <authorList>
            <person name="Desmet S."/>
            <person name="De Keyser E."/>
            <person name="Van Vaerenbergh J."/>
            <person name="Baeyen S."/>
            <person name="Van Huylenbroeck J."/>
            <person name="Geelen D."/>
            <person name="Dhooghe E."/>
        </authorList>
    </citation>
    <scope>NUCLEOTIDE SEQUENCE [LARGE SCALE GENOMIC DNA]</scope>
    <source>
        <strain evidence="7 8">MAFF210266</strain>
    </source>
</reference>
<evidence type="ECO:0000313" key="8">
    <source>
        <dbReference type="Proteomes" id="UP000317023"/>
    </source>
</evidence>
<dbReference type="PANTHER" id="PTHR47151:SF2">
    <property type="entry name" value="AMINO ACID BINDING PROTEIN"/>
    <property type="match status" value="1"/>
</dbReference>
<feature type="signal peptide" evidence="5">
    <location>
        <begin position="1"/>
        <end position="20"/>
    </location>
</feature>
<dbReference type="RefSeq" id="WP_142858755.1">
    <property type="nucleotide sequence ID" value="NZ_SGOE01000007.1"/>
</dbReference>
<evidence type="ECO:0000259" key="6">
    <source>
        <dbReference type="Pfam" id="PF13458"/>
    </source>
</evidence>
<dbReference type="SUPFAM" id="SSF53822">
    <property type="entry name" value="Periplasmic binding protein-like I"/>
    <property type="match status" value="1"/>
</dbReference>
<sequence>MKKFLLAATMLAAIGTPALADMTIGWGGPITGGSAAVGEQNLNGVKQAIEDINAAGGILGEKLVLQVEDDAGDPKQAVSVANRLAAAGAQFVIGHQNSGASIPASEVYAENGILQVTPASTNPKFTERSLWNTFRTCGRDDQQGTVAGNYLTKNFAGKNVFLVHDKTPYGQGLVEEVKKTINAGGLTEVGFEGVTVGEKDYSALIAKIKETKADVIYFGGVYTEGGLLLRQLRDKGSKVALIGGDAMFSTEFSAITGPAGEGTMITFGPDARKNPAAADVVKKFAEKKIDPEGFTLYGYAAVQVIKAGIEAAGKADPQAVAEKLHSGMAINTVIGPLSYTEKGDITRLDFVLYELKNGKFEEQASN</sequence>
<dbReference type="Pfam" id="PF13458">
    <property type="entry name" value="Peripla_BP_6"/>
    <property type="match status" value="1"/>
</dbReference>
<name>A0A546XT12_AGRTU</name>
<proteinExistence type="inferred from homology"/>
<organism evidence="7 8">
    <name type="scientific">Agrobacterium tumefaciens</name>
    <dbReference type="NCBI Taxonomy" id="358"/>
    <lineage>
        <taxon>Bacteria</taxon>
        <taxon>Pseudomonadati</taxon>
        <taxon>Pseudomonadota</taxon>
        <taxon>Alphaproteobacteria</taxon>
        <taxon>Hyphomicrobiales</taxon>
        <taxon>Rhizobiaceae</taxon>
        <taxon>Rhizobium/Agrobacterium group</taxon>
        <taxon>Agrobacterium</taxon>
        <taxon>Agrobacterium tumefaciens complex</taxon>
    </lineage>
</organism>
<comment type="similarity">
    <text evidence="1">Belongs to the leucine-binding protein family.</text>
</comment>
<feature type="chain" id="PRO_5022102005" evidence="5">
    <location>
        <begin position="21"/>
        <end position="366"/>
    </location>
</feature>